<sequence>MANYSNCFHTSIILSMLLLICFATHAQCGRILEDMKSIRVNIPGGLCARVRGCKDVCICCLVKDSCYDSFDECLADCPKTSPLDPAAAMSRSPSPSYLI</sequence>
<evidence type="ECO:0000313" key="3">
    <source>
        <dbReference type="Proteomes" id="UP000019116"/>
    </source>
</evidence>
<feature type="signal peptide" evidence="1">
    <location>
        <begin position="1"/>
        <end position="28"/>
    </location>
</feature>
<dbReference type="Gramene" id="TraesNOR6B03G03638650.1">
    <property type="protein sequence ID" value="TraesNOR6B03G03638650.1"/>
    <property type="gene ID" value="TraesNOR6B03G03638650"/>
</dbReference>
<dbReference type="Gramene" id="TraesCS6B02G368200.1">
    <property type="protein sequence ID" value="TraesCS6B02G368200.1"/>
    <property type="gene ID" value="TraesCS6B02G368200"/>
</dbReference>
<dbReference type="OMA" id="IPRGICY"/>
<keyword evidence="1" id="KW-0732">Signal</keyword>
<dbReference type="Gramene" id="TraesLAC6B03G03557330.1">
    <property type="protein sequence ID" value="TraesLAC6B03G03557330.1"/>
    <property type="gene ID" value="TraesLAC6B03G03557330"/>
</dbReference>
<dbReference type="Gramene" id="TraesCLE_scaffold_064328_01G000200.1">
    <property type="protein sequence ID" value="TraesCLE_scaffold_064328_01G000200.1"/>
    <property type="gene ID" value="TraesCLE_scaffold_064328_01G000200"/>
</dbReference>
<dbReference type="AlphaFoldDB" id="A0A3B6PRM8"/>
<dbReference type="Gramene" id="TraesWEE_scaffold_040259_01G000200.1">
    <property type="protein sequence ID" value="TraesWEE_scaffold_040259_01G000200.1"/>
    <property type="gene ID" value="TraesWEE_scaffold_040259_01G000200"/>
</dbReference>
<name>A0A3B6PRM8_WHEAT</name>
<evidence type="ECO:0000256" key="1">
    <source>
        <dbReference type="SAM" id="SignalP"/>
    </source>
</evidence>
<dbReference type="Gramene" id="TraesCAD_scaffold_062613_01G000100.1">
    <property type="protein sequence ID" value="TraesCAD_scaffold_062613_01G000100.1"/>
    <property type="gene ID" value="TraesCAD_scaffold_062613_01G000100"/>
</dbReference>
<dbReference type="Proteomes" id="UP000019116">
    <property type="component" value="Chromosome 6B"/>
</dbReference>
<dbReference type="Gramene" id="TraesLDM6B03G03603870.1">
    <property type="protein sequence ID" value="TraesLDM6B03G03603870.1"/>
    <property type="gene ID" value="TraesLDM6B03G03603870"/>
</dbReference>
<reference evidence="2" key="2">
    <citation type="submission" date="2018-10" db="UniProtKB">
        <authorList>
            <consortium name="EnsemblPlants"/>
        </authorList>
    </citation>
    <scope>IDENTIFICATION</scope>
</reference>
<dbReference type="Gramene" id="TraesARI6B03G03562320.1">
    <property type="protein sequence ID" value="TraesARI6B03G03562320.1"/>
    <property type="gene ID" value="TraesARI6B03G03562320"/>
</dbReference>
<organism evidence="2">
    <name type="scientific">Triticum aestivum</name>
    <name type="common">Wheat</name>
    <dbReference type="NCBI Taxonomy" id="4565"/>
    <lineage>
        <taxon>Eukaryota</taxon>
        <taxon>Viridiplantae</taxon>
        <taxon>Streptophyta</taxon>
        <taxon>Embryophyta</taxon>
        <taxon>Tracheophyta</taxon>
        <taxon>Spermatophyta</taxon>
        <taxon>Magnoliopsida</taxon>
        <taxon>Liliopsida</taxon>
        <taxon>Poales</taxon>
        <taxon>Poaceae</taxon>
        <taxon>BOP clade</taxon>
        <taxon>Pooideae</taxon>
        <taxon>Triticodae</taxon>
        <taxon>Triticeae</taxon>
        <taxon>Triticinae</taxon>
        <taxon>Triticum</taxon>
    </lineage>
</organism>
<dbReference type="Gramene" id="TraesJAG6B03G03591390.1">
    <property type="protein sequence ID" value="TraesJAG6B03G03591390.1"/>
    <property type="gene ID" value="TraesJAG6B03G03591390"/>
</dbReference>
<feature type="chain" id="PRO_5043179154" evidence="1">
    <location>
        <begin position="29"/>
        <end position="99"/>
    </location>
</feature>
<dbReference type="Gramene" id="TraesJUL6B03G03632610.1">
    <property type="protein sequence ID" value="TraesJUL6B03G03632610.1"/>
    <property type="gene ID" value="TraesJUL6B03G03632610"/>
</dbReference>
<keyword evidence="3" id="KW-1185">Reference proteome</keyword>
<dbReference type="Gramene" id="TraesCS6B03G1041200.1">
    <property type="protein sequence ID" value="TraesCS6B03G1041200.1.CDS"/>
    <property type="gene ID" value="TraesCS6B03G1041200"/>
</dbReference>
<dbReference type="EnsemblPlants" id="TraesCS6B02G368200.1">
    <property type="protein sequence ID" value="TraesCS6B02G368200.1"/>
    <property type="gene ID" value="TraesCS6B02G368200"/>
</dbReference>
<dbReference type="Gramene" id="TraesSYM6B03G03544350.1">
    <property type="protein sequence ID" value="TraesSYM6B03G03544350.1"/>
    <property type="gene ID" value="TraesSYM6B03G03544350"/>
</dbReference>
<protein>
    <submittedName>
        <fullName evidence="2">Uncharacterized protein</fullName>
    </submittedName>
</protein>
<reference evidence="2" key="1">
    <citation type="submission" date="2018-08" db="EMBL/GenBank/DDBJ databases">
        <authorList>
            <person name="Rossello M."/>
        </authorList>
    </citation>
    <scope>NUCLEOTIDE SEQUENCE [LARGE SCALE GENOMIC DNA]</scope>
    <source>
        <strain evidence="2">cv. Chinese Spring</strain>
    </source>
</reference>
<accession>A0A3B6PRM8</accession>
<dbReference type="Gramene" id="TraesMAC6B03G03601070.1">
    <property type="protein sequence ID" value="TraesMAC6B03G03601070.1"/>
    <property type="gene ID" value="TraesMAC6B03G03601070"/>
</dbReference>
<dbReference type="Gramene" id="TraesSTA6B03G03591590.1">
    <property type="protein sequence ID" value="TraesSTA6B03G03591590.1"/>
    <property type="gene ID" value="TraesSTA6B03G03591590"/>
</dbReference>
<evidence type="ECO:0000313" key="2">
    <source>
        <dbReference type="EnsemblPlants" id="TraesCS6B02G368200.1"/>
    </source>
</evidence>
<dbReference type="Gramene" id="TraesROB_scaffold_064281_01G000200.1">
    <property type="protein sequence ID" value="TraesROB_scaffold_064281_01G000200.1"/>
    <property type="gene ID" value="TraesROB_scaffold_064281_01G000200"/>
</dbReference>
<proteinExistence type="predicted"/>